<organism evidence="6 7">
    <name type="scientific">Mucilaginibacter sabulilitoris</name>
    <dbReference type="NCBI Taxonomy" id="1173583"/>
    <lineage>
        <taxon>Bacteria</taxon>
        <taxon>Pseudomonadati</taxon>
        <taxon>Bacteroidota</taxon>
        <taxon>Sphingobacteriia</taxon>
        <taxon>Sphingobacteriales</taxon>
        <taxon>Sphingobacteriaceae</taxon>
        <taxon>Mucilaginibacter</taxon>
    </lineage>
</organism>
<keyword evidence="2 6" id="KW-0560">Oxidoreductase</keyword>
<comment type="catalytic activity">
    <reaction evidence="3">
        <text>L-methionyl-[protein] + [thioredoxin]-disulfide + H2O = L-methionyl-(S)-S-oxide-[protein] + [thioredoxin]-dithiol</text>
        <dbReference type="Rhea" id="RHEA:14217"/>
        <dbReference type="Rhea" id="RHEA-COMP:10698"/>
        <dbReference type="Rhea" id="RHEA-COMP:10700"/>
        <dbReference type="Rhea" id="RHEA-COMP:12313"/>
        <dbReference type="Rhea" id="RHEA-COMP:12315"/>
        <dbReference type="ChEBI" id="CHEBI:15377"/>
        <dbReference type="ChEBI" id="CHEBI:16044"/>
        <dbReference type="ChEBI" id="CHEBI:29950"/>
        <dbReference type="ChEBI" id="CHEBI:44120"/>
        <dbReference type="ChEBI" id="CHEBI:50058"/>
        <dbReference type="EC" id="1.8.4.11"/>
    </reaction>
</comment>
<dbReference type="RefSeq" id="WP_321566037.1">
    <property type="nucleotide sequence ID" value="NZ_CP139558.1"/>
</dbReference>
<sequence>MMLEKIGFGGSCHWCTEAIFLSIKGVLNVDQGWISPKGNDAAFSEAVIVEFDRKVIGIHDLIGIHLHSHSCTSSHSMRSKYRSAVYLLNDQQELPVVNAIQDYQRDFDAPIITEVVPFGAFKLNSANYLNYYFKNPQKPFCENIVNPKLRELIARYSYLVDQEKVVHLL</sequence>
<dbReference type="PANTHER" id="PTHR43774:SF1">
    <property type="entry name" value="PEPTIDE METHIONINE SULFOXIDE REDUCTASE MSRA 2"/>
    <property type="match status" value="1"/>
</dbReference>
<evidence type="ECO:0000259" key="5">
    <source>
        <dbReference type="Pfam" id="PF01625"/>
    </source>
</evidence>
<evidence type="ECO:0000256" key="2">
    <source>
        <dbReference type="ARBA" id="ARBA00023002"/>
    </source>
</evidence>
<dbReference type="PANTHER" id="PTHR43774">
    <property type="entry name" value="PEPTIDE METHIONINE SULFOXIDE REDUCTASE"/>
    <property type="match status" value="1"/>
</dbReference>
<dbReference type="EC" id="1.8.4.11" evidence="1"/>
<evidence type="ECO:0000256" key="1">
    <source>
        <dbReference type="ARBA" id="ARBA00012502"/>
    </source>
</evidence>
<evidence type="ECO:0000256" key="4">
    <source>
        <dbReference type="ARBA" id="ARBA00048782"/>
    </source>
</evidence>
<comment type="catalytic activity">
    <reaction evidence="4">
        <text>[thioredoxin]-disulfide + L-methionine + H2O = L-methionine (S)-S-oxide + [thioredoxin]-dithiol</text>
        <dbReference type="Rhea" id="RHEA:19993"/>
        <dbReference type="Rhea" id="RHEA-COMP:10698"/>
        <dbReference type="Rhea" id="RHEA-COMP:10700"/>
        <dbReference type="ChEBI" id="CHEBI:15377"/>
        <dbReference type="ChEBI" id="CHEBI:29950"/>
        <dbReference type="ChEBI" id="CHEBI:50058"/>
        <dbReference type="ChEBI" id="CHEBI:57844"/>
        <dbReference type="ChEBI" id="CHEBI:58772"/>
        <dbReference type="EC" id="1.8.4.11"/>
    </reaction>
</comment>
<dbReference type="SUPFAM" id="SSF55068">
    <property type="entry name" value="Peptide methionine sulfoxide reductase"/>
    <property type="match status" value="1"/>
</dbReference>
<feature type="domain" description="Peptide methionine sulphoxide reductase MsrA" evidence="5">
    <location>
        <begin position="6"/>
        <end position="141"/>
    </location>
</feature>
<reference evidence="6 7" key="1">
    <citation type="submission" date="2023-11" db="EMBL/GenBank/DDBJ databases">
        <title>Analysis of the Genomes of Mucilaginibacter gossypii cycad 4 and M. sabulilitoris SNA2: microbes with the potential for plant growth promotion.</title>
        <authorList>
            <person name="Hirsch A.M."/>
            <person name="Humm E."/>
            <person name="Rubbi M."/>
            <person name="Del Vecchio G."/>
            <person name="Ha S.M."/>
            <person name="Pellegrini M."/>
            <person name="Gunsalus R.P."/>
        </authorList>
    </citation>
    <scope>NUCLEOTIDE SEQUENCE [LARGE SCALE GENOMIC DNA]</scope>
    <source>
        <strain evidence="6 7">SNA2</strain>
    </source>
</reference>
<gene>
    <name evidence="6" type="ORF">SNE25_15630</name>
</gene>
<dbReference type="EMBL" id="CP139558">
    <property type="protein sequence ID" value="WPU96951.1"/>
    <property type="molecule type" value="Genomic_DNA"/>
</dbReference>
<proteinExistence type="predicted"/>
<dbReference type="Proteomes" id="UP001324380">
    <property type="component" value="Chromosome"/>
</dbReference>
<dbReference type="InterPro" id="IPR002569">
    <property type="entry name" value="Met_Sox_Rdtase_MsrA_dom"/>
</dbReference>
<evidence type="ECO:0000313" key="7">
    <source>
        <dbReference type="Proteomes" id="UP001324380"/>
    </source>
</evidence>
<dbReference type="InterPro" id="IPR036509">
    <property type="entry name" value="Met_Sox_Rdtase_MsrA_sf"/>
</dbReference>
<evidence type="ECO:0000256" key="3">
    <source>
        <dbReference type="ARBA" id="ARBA00047806"/>
    </source>
</evidence>
<dbReference type="Pfam" id="PF01625">
    <property type="entry name" value="PMSR"/>
    <property type="match status" value="1"/>
</dbReference>
<protein>
    <recommendedName>
        <fullName evidence="1">peptide-methionine (S)-S-oxide reductase</fullName>
        <ecNumber evidence="1">1.8.4.11</ecNumber>
    </recommendedName>
</protein>
<dbReference type="GO" id="GO:0008113">
    <property type="term" value="F:peptide-methionine (S)-S-oxide reductase activity"/>
    <property type="evidence" value="ECO:0007669"/>
    <property type="project" value="UniProtKB-EC"/>
</dbReference>
<accession>A0ABZ0TVZ9</accession>
<keyword evidence="7" id="KW-1185">Reference proteome</keyword>
<evidence type="ECO:0000313" key="6">
    <source>
        <dbReference type="EMBL" id="WPU96951.1"/>
    </source>
</evidence>
<dbReference type="Gene3D" id="3.30.1060.10">
    <property type="entry name" value="Peptide methionine sulphoxide reductase MsrA"/>
    <property type="match status" value="1"/>
</dbReference>
<name>A0ABZ0TVZ9_9SPHI</name>